<dbReference type="RefSeq" id="WP_207673355.1">
    <property type="nucleotide sequence ID" value="NZ_JAFREM010000015.1"/>
</dbReference>
<organism evidence="3 4">
    <name type="scientific">Candidatus Enterococcus moelleringii</name>
    <dbReference type="NCBI Taxonomy" id="2815325"/>
    <lineage>
        <taxon>Bacteria</taxon>
        <taxon>Bacillati</taxon>
        <taxon>Bacillota</taxon>
        <taxon>Bacilli</taxon>
        <taxon>Lactobacillales</taxon>
        <taxon>Enterococcaceae</taxon>
        <taxon>Enterococcus</taxon>
    </lineage>
</organism>
<feature type="compositionally biased region" description="Polar residues" evidence="1">
    <location>
        <begin position="50"/>
        <end position="74"/>
    </location>
</feature>
<evidence type="ECO:0000256" key="1">
    <source>
        <dbReference type="SAM" id="MobiDB-lite"/>
    </source>
</evidence>
<dbReference type="NCBIfam" id="TIGR01167">
    <property type="entry name" value="LPXTG_anchor"/>
    <property type="match status" value="1"/>
</dbReference>
<evidence type="ECO:0000313" key="3">
    <source>
        <dbReference type="EMBL" id="MBO1306427.1"/>
    </source>
</evidence>
<name>A0ABS3L9W8_9ENTE</name>
<protein>
    <submittedName>
        <fullName evidence="3">LPXTG cell wall anchor domain-containing protein</fullName>
    </submittedName>
</protein>
<dbReference type="EMBL" id="JAFREM010000015">
    <property type="protein sequence ID" value="MBO1306427.1"/>
    <property type="molecule type" value="Genomic_DNA"/>
</dbReference>
<comment type="caution">
    <text evidence="3">The sequence shown here is derived from an EMBL/GenBank/DDBJ whole genome shotgun (WGS) entry which is preliminary data.</text>
</comment>
<evidence type="ECO:0000313" key="4">
    <source>
        <dbReference type="Proteomes" id="UP000664601"/>
    </source>
</evidence>
<sequence length="110" mass="11577">MKKLLIVIIGIFSVSFLSLLPLTGEASSQRSYVHVQLVDNTDELPAAGDGNSSGTGKTTLPQNGSAAASESNKKLPQTNEVIGYLAALMGTLLLLGVVIILLARRKANER</sequence>
<evidence type="ECO:0000256" key="2">
    <source>
        <dbReference type="SAM" id="Phobius"/>
    </source>
</evidence>
<keyword evidence="2" id="KW-1133">Transmembrane helix</keyword>
<accession>A0ABS3L9W8</accession>
<reference evidence="3 4" key="1">
    <citation type="submission" date="2021-03" db="EMBL/GenBank/DDBJ databases">
        <title>Enterococcal diversity collection.</title>
        <authorList>
            <person name="Gilmore M.S."/>
            <person name="Schwartzman J."/>
            <person name="Van Tyne D."/>
            <person name="Martin M."/>
            <person name="Earl A.M."/>
            <person name="Manson A.L."/>
            <person name="Straub T."/>
            <person name="Salamzade R."/>
            <person name="Saavedra J."/>
            <person name="Lebreton F."/>
            <person name="Prichula J."/>
            <person name="Schaufler K."/>
            <person name="Gaca A."/>
            <person name="Sgardioli B."/>
            <person name="Wagenaar J."/>
            <person name="Strong T."/>
        </authorList>
    </citation>
    <scope>NUCLEOTIDE SEQUENCE [LARGE SCALE GENOMIC DNA]</scope>
    <source>
        <strain evidence="3 4">669A</strain>
    </source>
</reference>
<keyword evidence="2" id="KW-0472">Membrane</keyword>
<keyword evidence="4" id="KW-1185">Reference proteome</keyword>
<proteinExistence type="predicted"/>
<feature type="region of interest" description="Disordered" evidence="1">
    <location>
        <begin position="43"/>
        <end position="74"/>
    </location>
</feature>
<keyword evidence="2" id="KW-0812">Transmembrane</keyword>
<gene>
    <name evidence="3" type="ORF">JZO70_09660</name>
</gene>
<feature type="transmembrane region" description="Helical" evidence="2">
    <location>
        <begin position="81"/>
        <end position="103"/>
    </location>
</feature>
<dbReference type="Proteomes" id="UP000664601">
    <property type="component" value="Unassembled WGS sequence"/>
</dbReference>